<dbReference type="Proteomes" id="UP000515811">
    <property type="component" value="Chromosome"/>
</dbReference>
<dbReference type="PANTHER" id="PTHR35841:SF1">
    <property type="entry name" value="PHOSPHONATES-BINDING PERIPLASMIC PROTEIN"/>
    <property type="match status" value="1"/>
</dbReference>
<sequence>MNRRESLRSLSLAAVSASFPVLAASQGRSFRVGLTPVMLADQFGFLTRWGQYLSERTNLQVEFVARETYQGILDLLFSQQVHAAWICGYPYIRFEAELELLAVPLYQGKPTYQSYLIRSPTNSPTINGWQDLRGQVLAYSDPLSNSGWLVAQVQLAKAGIQAQHLKKAFFTHGHRNVAEAVAVGLAQAGTIDGYVWETMRLQKMSSAMKTEVIWKSEFFGFPPLVIRRGQGDERTAKLGHALNEMANDSAGKEFLAALNLTGFIKGQPELYDSIRKEAQQVPGSGVAP</sequence>
<keyword evidence="1" id="KW-0732">Signal</keyword>
<dbReference type="AlphaFoldDB" id="A0A7G9RQN9"/>
<organism evidence="2 3">
    <name type="scientific">Diaphorobacter ruginosibacter</name>
    <dbReference type="NCBI Taxonomy" id="1715720"/>
    <lineage>
        <taxon>Bacteria</taxon>
        <taxon>Pseudomonadati</taxon>
        <taxon>Pseudomonadota</taxon>
        <taxon>Betaproteobacteria</taxon>
        <taxon>Burkholderiales</taxon>
        <taxon>Comamonadaceae</taxon>
        <taxon>Diaphorobacter</taxon>
    </lineage>
</organism>
<dbReference type="PANTHER" id="PTHR35841">
    <property type="entry name" value="PHOSPHONATES-BINDING PERIPLASMIC PROTEIN"/>
    <property type="match status" value="1"/>
</dbReference>
<feature type="chain" id="PRO_5028844835" evidence="1">
    <location>
        <begin position="24"/>
        <end position="288"/>
    </location>
</feature>
<dbReference type="RefSeq" id="WP_187598159.1">
    <property type="nucleotide sequence ID" value="NZ_CP060714.1"/>
</dbReference>
<dbReference type="CDD" id="cd13571">
    <property type="entry name" value="PBP2_PnhD_1"/>
    <property type="match status" value="1"/>
</dbReference>
<evidence type="ECO:0000313" key="3">
    <source>
        <dbReference type="Proteomes" id="UP000515811"/>
    </source>
</evidence>
<gene>
    <name evidence="2" type="ORF">H9K76_03280</name>
</gene>
<evidence type="ECO:0000313" key="2">
    <source>
        <dbReference type="EMBL" id="QNN57914.1"/>
    </source>
</evidence>
<dbReference type="SUPFAM" id="SSF53850">
    <property type="entry name" value="Periplasmic binding protein-like II"/>
    <property type="match status" value="1"/>
</dbReference>
<name>A0A7G9RQN9_9BURK</name>
<dbReference type="Gene3D" id="3.40.190.10">
    <property type="entry name" value="Periplasmic binding protein-like II"/>
    <property type="match status" value="2"/>
</dbReference>
<dbReference type="KEGG" id="drg:H9K76_03280"/>
<accession>A0A7G9RQN9</accession>
<evidence type="ECO:0000256" key="1">
    <source>
        <dbReference type="SAM" id="SignalP"/>
    </source>
</evidence>
<feature type="signal peptide" evidence="1">
    <location>
        <begin position="1"/>
        <end position="23"/>
    </location>
</feature>
<dbReference type="Pfam" id="PF12974">
    <property type="entry name" value="Phosphonate-bd"/>
    <property type="match status" value="1"/>
</dbReference>
<reference evidence="2 3" key="1">
    <citation type="submission" date="2020-08" db="EMBL/GenBank/DDBJ databases">
        <title>Genome sequence of Diaphorobacter ruginosibacter DSM 27467T.</title>
        <authorList>
            <person name="Hyun D.-W."/>
            <person name="Bae J.-W."/>
        </authorList>
    </citation>
    <scope>NUCLEOTIDE SEQUENCE [LARGE SCALE GENOMIC DNA]</scope>
    <source>
        <strain evidence="2 3">DSM 27467</strain>
    </source>
</reference>
<dbReference type="EMBL" id="CP060714">
    <property type="protein sequence ID" value="QNN57914.1"/>
    <property type="molecule type" value="Genomic_DNA"/>
</dbReference>
<proteinExistence type="predicted"/>
<protein>
    <submittedName>
        <fullName evidence="2">PhnD/SsuA/transferrin family substrate-binding protein</fullName>
    </submittedName>
</protein>
<keyword evidence="3" id="KW-1185">Reference proteome</keyword>